<feature type="transmembrane region" description="Helical" evidence="5">
    <location>
        <begin position="23"/>
        <end position="46"/>
    </location>
</feature>
<keyword evidence="3 5" id="KW-1133">Transmembrane helix</keyword>
<feature type="transmembrane region" description="Helical" evidence="5">
    <location>
        <begin position="240"/>
        <end position="260"/>
    </location>
</feature>
<evidence type="ECO:0000256" key="5">
    <source>
        <dbReference type="SAM" id="Phobius"/>
    </source>
</evidence>
<dbReference type="PANTHER" id="PTHR42718">
    <property type="entry name" value="MAJOR FACILITATOR SUPERFAMILY MULTIDRUG TRANSPORTER MFSC"/>
    <property type="match status" value="1"/>
</dbReference>
<dbReference type="PROSITE" id="PS50850">
    <property type="entry name" value="MFS"/>
    <property type="match status" value="1"/>
</dbReference>
<evidence type="ECO:0000256" key="1">
    <source>
        <dbReference type="ARBA" id="ARBA00004651"/>
    </source>
</evidence>
<feature type="domain" description="Major facilitator superfamily (MFS) profile" evidence="6">
    <location>
        <begin position="24"/>
        <end position="474"/>
    </location>
</feature>
<feature type="transmembrane region" description="Helical" evidence="5">
    <location>
        <begin position="450"/>
        <end position="469"/>
    </location>
</feature>
<dbReference type="Pfam" id="PF07690">
    <property type="entry name" value="MFS_1"/>
    <property type="match status" value="1"/>
</dbReference>
<sequence length="482" mass="49745">MSTSALATPLSETNATGHPRRRAALAVLMIAGFMDLLDTTIVNVALPAISHSLNTGSAATQWVAAGYTLAFAVGLITGGRLGDLYGRKRMFLLGMAAFTVFSLFCGIAWTSEVLVGARLLQGLSAAIMIPQVLSTMYATFPPSERAAAGGLFGGIAGFASVVGPLASGLLLEHDLWGLGWRAIFLVNVPVGLITLVIAAAVVPETRSSHAIKPDLRGMLLVTAALALVLVPLVQGRELGWPLWTFLSMAASLPVFALFIYSSRARGGSALVPMRLFRSRGFSAGTAVAALFFAAMAGFFLPYALTLQLGLGYTPMEAGLTSLPFSLGVVLSVVPSNTLVMRFGRYVTTAGALVMAAAVAVLVLRMDIGIGYWGLAPWLLLGGIGMGAVVGPIFAMAGAEIDGGDAGAASGTINAADQLGSSIGIAVLGVVFFNALGSTPDAASYVGSFRSATWIAVGVLVVVALLSLMLPRRLTAEQLNQAH</sequence>
<dbReference type="SUPFAM" id="SSF103473">
    <property type="entry name" value="MFS general substrate transporter"/>
    <property type="match status" value="1"/>
</dbReference>
<dbReference type="GO" id="GO:0005886">
    <property type="term" value="C:plasma membrane"/>
    <property type="evidence" value="ECO:0007669"/>
    <property type="project" value="UniProtKB-SubCell"/>
</dbReference>
<keyword evidence="4 5" id="KW-0472">Membrane</keyword>
<feature type="transmembrane region" description="Helical" evidence="5">
    <location>
        <begin position="122"/>
        <end position="140"/>
    </location>
</feature>
<organism evidence="7 8">
    <name type="scientific">Kibdelosporangium phytohabitans</name>
    <dbReference type="NCBI Taxonomy" id="860235"/>
    <lineage>
        <taxon>Bacteria</taxon>
        <taxon>Bacillati</taxon>
        <taxon>Actinomycetota</taxon>
        <taxon>Actinomycetes</taxon>
        <taxon>Pseudonocardiales</taxon>
        <taxon>Pseudonocardiaceae</taxon>
        <taxon>Kibdelosporangium</taxon>
    </lineage>
</organism>
<accession>A0A0N7F2J6</accession>
<feature type="transmembrane region" description="Helical" evidence="5">
    <location>
        <begin position="58"/>
        <end position="78"/>
    </location>
</feature>
<feature type="transmembrane region" description="Helical" evidence="5">
    <location>
        <begin position="345"/>
        <end position="365"/>
    </location>
</feature>
<proteinExistence type="predicted"/>
<feature type="transmembrane region" description="Helical" evidence="5">
    <location>
        <begin position="90"/>
        <end position="110"/>
    </location>
</feature>
<evidence type="ECO:0000313" key="7">
    <source>
        <dbReference type="EMBL" id="ALG06015.1"/>
    </source>
</evidence>
<feature type="transmembrane region" description="Helical" evidence="5">
    <location>
        <begin position="182"/>
        <end position="203"/>
    </location>
</feature>
<feature type="transmembrane region" description="Helical" evidence="5">
    <location>
        <begin position="215"/>
        <end position="234"/>
    </location>
</feature>
<dbReference type="PANTHER" id="PTHR42718:SF39">
    <property type="entry name" value="ACTINORHODIN TRANSPORTER-RELATED"/>
    <property type="match status" value="1"/>
</dbReference>
<protein>
    <recommendedName>
        <fullName evidence="6">Major facilitator superfamily (MFS) profile domain-containing protein</fullName>
    </recommendedName>
</protein>
<dbReference type="GO" id="GO:0022857">
    <property type="term" value="F:transmembrane transporter activity"/>
    <property type="evidence" value="ECO:0007669"/>
    <property type="project" value="InterPro"/>
</dbReference>
<dbReference type="PRINTS" id="PR01036">
    <property type="entry name" value="TCRTETB"/>
</dbReference>
<feature type="transmembrane region" description="Helical" evidence="5">
    <location>
        <begin position="377"/>
        <end position="398"/>
    </location>
</feature>
<keyword evidence="2 5" id="KW-0812">Transmembrane</keyword>
<dbReference type="STRING" id="860235.AOZ06_02955"/>
<evidence type="ECO:0000256" key="4">
    <source>
        <dbReference type="ARBA" id="ARBA00023136"/>
    </source>
</evidence>
<evidence type="ECO:0000313" key="8">
    <source>
        <dbReference type="Proteomes" id="UP000063699"/>
    </source>
</evidence>
<dbReference type="AlphaFoldDB" id="A0A0N7F2J6"/>
<dbReference type="CDD" id="cd17321">
    <property type="entry name" value="MFS_MMR_MDR_like"/>
    <property type="match status" value="1"/>
</dbReference>
<evidence type="ECO:0000256" key="2">
    <source>
        <dbReference type="ARBA" id="ARBA00022692"/>
    </source>
</evidence>
<dbReference type="RefSeq" id="WP_054287991.1">
    <property type="nucleotide sequence ID" value="NZ_CP012752.1"/>
</dbReference>
<dbReference type="Proteomes" id="UP000063699">
    <property type="component" value="Chromosome"/>
</dbReference>
<comment type="subcellular location">
    <subcellularLocation>
        <location evidence="1">Cell membrane</location>
        <topology evidence="1">Multi-pass membrane protein</topology>
    </subcellularLocation>
</comment>
<reference evidence="7 8" key="1">
    <citation type="submission" date="2015-07" db="EMBL/GenBank/DDBJ databases">
        <title>Genome sequencing of Kibdelosporangium phytohabitans.</title>
        <authorList>
            <person name="Qin S."/>
            <person name="Xing K."/>
        </authorList>
    </citation>
    <scope>NUCLEOTIDE SEQUENCE [LARGE SCALE GENOMIC DNA]</scope>
    <source>
        <strain evidence="7 8">KLBMP1111</strain>
    </source>
</reference>
<name>A0A0N7F2J6_9PSEU</name>
<evidence type="ECO:0000259" key="6">
    <source>
        <dbReference type="PROSITE" id="PS50850"/>
    </source>
</evidence>
<dbReference type="KEGG" id="kphy:AOZ06_02955"/>
<dbReference type="InterPro" id="IPR011701">
    <property type="entry name" value="MFS"/>
</dbReference>
<dbReference type="InterPro" id="IPR036259">
    <property type="entry name" value="MFS_trans_sf"/>
</dbReference>
<dbReference type="Gene3D" id="1.20.1720.10">
    <property type="entry name" value="Multidrug resistance protein D"/>
    <property type="match status" value="1"/>
</dbReference>
<evidence type="ECO:0000256" key="3">
    <source>
        <dbReference type="ARBA" id="ARBA00022989"/>
    </source>
</evidence>
<feature type="transmembrane region" description="Helical" evidence="5">
    <location>
        <begin position="147"/>
        <end position="170"/>
    </location>
</feature>
<feature type="transmembrane region" description="Helical" evidence="5">
    <location>
        <begin position="418"/>
        <end position="438"/>
    </location>
</feature>
<keyword evidence="8" id="KW-1185">Reference proteome</keyword>
<feature type="transmembrane region" description="Helical" evidence="5">
    <location>
        <begin position="281"/>
        <end position="304"/>
    </location>
</feature>
<dbReference type="EMBL" id="CP012752">
    <property type="protein sequence ID" value="ALG06015.1"/>
    <property type="molecule type" value="Genomic_DNA"/>
</dbReference>
<dbReference type="OrthoDB" id="4532109at2"/>
<gene>
    <name evidence="7" type="ORF">AOZ06_02955</name>
</gene>
<feature type="transmembrane region" description="Helical" evidence="5">
    <location>
        <begin position="310"/>
        <end position="333"/>
    </location>
</feature>
<dbReference type="Gene3D" id="1.20.1250.20">
    <property type="entry name" value="MFS general substrate transporter like domains"/>
    <property type="match status" value="1"/>
</dbReference>
<dbReference type="InterPro" id="IPR020846">
    <property type="entry name" value="MFS_dom"/>
</dbReference>